<dbReference type="InterPro" id="IPR055713">
    <property type="entry name" value="DUF7289"/>
</dbReference>
<evidence type="ECO:0000313" key="1">
    <source>
        <dbReference type="EMBL" id="GAD53882.1"/>
    </source>
</evidence>
<dbReference type="EMBL" id="BATA01000122">
    <property type="protein sequence ID" value="GAD53882.1"/>
    <property type="molecule type" value="Genomic_DNA"/>
</dbReference>
<protein>
    <submittedName>
        <fullName evidence="1">Uncharacterized protein</fullName>
    </submittedName>
</protein>
<dbReference type="AlphaFoldDB" id="U2YYL5"/>
<proteinExistence type="predicted"/>
<sequence length="442" mass="47522">MGGLRGQSEVMGAVLLLSLTLLVSGVTVAMGNDALTSTQEQASLTNAEHVMTFFDSQASLVALGRSSSQTVDLGSSGHGEYVVHPDRGWIKLVRETDDGTEPVLNNTTLGSVTYAEGGTEIAYQGGGVWRADQSNGSILVSPPEFHYDGQTLTLPVMTVSAAPGERTGTRSATVTPRSVDEQVFPNASRGANFTNPLEGENLTLVVHSRYARGWERYFRTRTPSNVTRSGSTIRVNLTTPGPQGYHGFNDKPWSVRGLSRERGYQDLNVSLKAGSSGHIPDDFGLEITANAGQSLTISPENWKKQDLCSGDDTATVDITYSNESATQQWTGGYPVSCDDGKVSRLHLNLTSTRAVTYTGEDAITLGNETFGPEEQSNSSFVVNRYATRILADGSETINVEGNFHGHGHSISDQSFAEINYEAGERATTYLHVTKNNVTVALR</sequence>
<dbReference type="Pfam" id="PF23960">
    <property type="entry name" value="DUF7289"/>
    <property type="match status" value="1"/>
</dbReference>
<comment type="caution">
    <text evidence="1">The sequence shown here is derived from an EMBL/GenBank/DDBJ whole genome shotgun (WGS) entry which is preliminary data.</text>
</comment>
<organism evidence="1 2">
    <name type="scientific">Halarchaeum acidiphilum MH1-52-1</name>
    <dbReference type="NCBI Taxonomy" id="1261545"/>
    <lineage>
        <taxon>Archaea</taxon>
        <taxon>Methanobacteriati</taxon>
        <taxon>Methanobacteriota</taxon>
        <taxon>Stenosarchaea group</taxon>
        <taxon>Halobacteria</taxon>
        <taxon>Halobacteriales</taxon>
        <taxon>Halobacteriaceae</taxon>
    </lineage>
</organism>
<keyword evidence="2" id="KW-1185">Reference proteome</keyword>
<dbReference type="Proteomes" id="UP000016986">
    <property type="component" value="Unassembled WGS sequence"/>
</dbReference>
<name>U2YYL5_9EURY</name>
<accession>U2YYL5</accession>
<reference evidence="1 2" key="1">
    <citation type="submission" date="2013-09" db="EMBL/GenBank/DDBJ databases">
        <title>Whole genome sequencing of Halarchaeum acidiphilum strain MH1-52-1.</title>
        <authorList>
            <person name="Shimane Y."/>
            <person name="Minegishi H."/>
            <person name="Nishi S."/>
            <person name="Echigo A."/>
            <person name="Shuto A."/>
            <person name="Konishi M."/>
            <person name="Ito T."/>
            <person name="Ohkuma M."/>
            <person name="Ohta Y."/>
            <person name="Nagano Y."/>
            <person name="Tsubouchi T."/>
            <person name="Mori K."/>
            <person name="Usui K."/>
            <person name="Kamekura M."/>
            <person name="Usami R."/>
            <person name="Takaki Y."/>
            <person name="Hatada Y."/>
        </authorList>
    </citation>
    <scope>NUCLEOTIDE SEQUENCE [LARGE SCALE GENOMIC DNA]</scope>
    <source>
        <strain evidence="1 2">JCM 16109</strain>
    </source>
</reference>
<dbReference type="OrthoDB" id="148042at2157"/>
<gene>
    <name evidence="1" type="ORF">MBEHAL_2642</name>
</gene>
<dbReference type="RefSeq" id="WP_021780838.1">
    <property type="nucleotide sequence ID" value="NZ_BATA01000122.1"/>
</dbReference>
<evidence type="ECO:0000313" key="2">
    <source>
        <dbReference type="Proteomes" id="UP000016986"/>
    </source>
</evidence>
<dbReference type="eggNOG" id="arCOG02911">
    <property type="taxonomic scope" value="Archaea"/>
</dbReference>